<feature type="chain" id="PRO_5038694223" evidence="3">
    <location>
        <begin position="25"/>
        <end position="433"/>
    </location>
</feature>
<evidence type="ECO:0000256" key="3">
    <source>
        <dbReference type="SAM" id="SignalP"/>
    </source>
</evidence>
<evidence type="ECO:0000259" key="4">
    <source>
        <dbReference type="Pfam" id="PF13458"/>
    </source>
</evidence>
<dbReference type="Gene3D" id="3.40.50.2300">
    <property type="match status" value="2"/>
</dbReference>
<evidence type="ECO:0000256" key="1">
    <source>
        <dbReference type="ARBA" id="ARBA00010062"/>
    </source>
</evidence>
<feature type="signal peptide" evidence="3">
    <location>
        <begin position="1"/>
        <end position="24"/>
    </location>
</feature>
<dbReference type="SUPFAM" id="SSF53822">
    <property type="entry name" value="Periplasmic binding protein-like I"/>
    <property type="match status" value="1"/>
</dbReference>
<proteinExistence type="inferred from homology"/>
<feature type="domain" description="Leucine-binding protein" evidence="4">
    <location>
        <begin position="27"/>
        <end position="378"/>
    </location>
</feature>
<dbReference type="InterPro" id="IPR028082">
    <property type="entry name" value="Peripla_BP_I"/>
</dbReference>
<dbReference type="InterPro" id="IPR028081">
    <property type="entry name" value="Leu-bd"/>
</dbReference>
<dbReference type="AlphaFoldDB" id="A0A9D6V1T0"/>
<gene>
    <name evidence="5" type="ORF">HY912_13510</name>
</gene>
<reference evidence="5" key="1">
    <citation type="submission" date="2020-07" db="EMBL/GenBank/DDBJ databases">
        <title>Huge and variable diversity of episymbiotic CPR bacteria and DPANN archaea in groundwater ecosystems.</title>
        <authorList>
            <person name="He C.Y."/>
            <person name="Keren R."/>
            <person name="Whittaker M."/>
            <person name="Farag I.F."/>
            <person name="Doudna J."/>
            <person name="Cate J.H.D."/>
            <person name="Banfield J.F."/>
        </authorList>
    </citation>
    <scope>NUCLEOTIDE SEQUENCE</scope>
    <source>
        <strain evidence="5">NC_groundwater_1664_Pr3_B-0.1um_52_9</strain>
    </source>
</reference>
<comment type="caution">
    <text evidence="5">The sequence shown here is derived from an EMBL/GenBank/DDBJ whole genome shotgun (WGS) entry which is preliminary data.</text>
</comment>
<dbReference type="EMBL" id="JACRDE010000351">
    <property type="protein sequence ID" value="MBI5250505.1"/>
    <property type="molecule type" value="Genomic_DNA"/>
</dbReference>
<dbReference type="PANTHER" id="PTHR30483:SF37">
    <property type="entry name" value="ABC TRANSPORTER SUBSTRATE-BINDING PROTEIN"/>
    <property type="match status" value="1"/>
</dbReference>
<dbReference type="CDD" id="cd06340">
    <property type="entry name" value="PBP1_ABC_ligand_binding-like"/>
    <property type="match status" value="1"/>
</dbReference>
<dbReference type="Pfam" id="PF13458">
    <property type="entry name" value="Peripla_BP_6"/>
    <property type="match status" value="1"/>
</dbReference>
<comment type="similarity">
    <text evidence="1">Belongs to the leucine-binding protein family.</text>
</comment>
<name>A0A9D6V1T0_9BACT</name>
<evidence type="ECO:0000313" key="5">
    <source>
        <dbReference type="EMBL" id="MBI5250505.1"/>
    </source>
</evidence>
<dbReference type="Proteomes" id="UP000807825">
    <property type="component" value="Unassembled WGS sequence"/>
</dbReference>
<protein>
    <submittedName>
        <fullName evidence="5">ABC transporter substrate-binding protein</fullName>
    </submittedName>
</protein>
<sequence>MARGYLMAALAVFAAFSLCTNAIAVDEIKIGVLYPLTGGAAAEGKELRDGAELAVEIANNVKTELDMAMAKNSGIKSLGGAKIKLIIQDHQGNPQLGADLAKKLIQDDKVVGLMGAYHSAVTKTVAAVAERYGVPMINESSTSPALTKEGLKWFWRTTPHDGTFTNDLFLFLQGLTQGKVRGVKPFDKKELLPIVSACEKTEWGSNVDAAIKEIGKPSGLEPQISLLYAAKAPDLSSEGQSLLSVKPATMLFAGYGADAILMIKTLKSLKAKPKLIWGQNAGFESPEFVSALGEDTEGILTRTVFSPRVGEVKKVSAQVNNLYKTKTGRDLSGASARAFTATQAWVHILEKAGSTKPQDLQKAANEVKIDADELIVPWQGIKFTTTGPDLGQNVLGTGMIGQYQKGKDGKMILEIVYPFELATADMIFPIKGW</sequence>
<keyword evidence="2 3" id="KW-0732">Signal</keyword>
<evidence type="ECO:0000256" key="2">
    <source>
        <dbReference type="ARBA" id="ARBA00022729"/>
    </source>
</evidence>
<evidence type="ECO:0000313" key="6">
    <source>
        <dbReference type="Proteomes" id="UP000807825"/>
    </source>
</evidence>
<accession>A0A9D6V1T0</accession>
<dbReference type="InterPro" id="IPR051010">
    <property type="entry name" value="BCAA_transport"/>
</dbReference>
<organism evidence="5 6">
    <name type="scientific">Desulfomonile tiedjei</name>
    <dbReference type="NCBI Taxonomy" id="2358"/>
    <lineage>
        <taxon>Bacteria</taxon>
        <taxon>Pseudomonadati</taxon>
        <taxon>Thermodesulfobacteriota</taxon>
        <taxon>Desulfomonilia</taxon>
        <taxon>Desulfomonilales</taxon>
        <taxon>Desulfomonilaceae</taxon>
        <taxon>Desulfomonile</taxon>
    </lineage>
</organism>
<dbReference type="PANTHER" id="PTHR30483">
    <property type="entry name" value="LEUCINE-SPECIFIC-BINDING PROTEIN"/>
    <property type="match status" value="1"/>
</dbReference>